<evidence type="ECO:0008006" key="5">
    <source>
        <dbReference type="Google" id="ProtNLM"/>
    </source>
</evidence>
<dbReference type="Proteomes" id="UP000193719">
    <property type="component" value="Unassembled WGS sequence"/>
</dbReference>
<keyword evidence="2" id="KW-0472">Membrane</keyword>
<keyword evidence="2" id="KW-0812">Transmembrane</keyword>
<reference evidence="3 4" key="1">
    <citation type="submission" date="2016-08" db="EMBL/GenBank/DDBJ databases">
        <title>Genomes of anaerobic fungi encode conserved fungal cellulosomes for biomass hydrolysis.</title>
        <authorList>
            <consortium name="DOE Joint Genome Institute"/>
            <person name="Haitjema C.H."/>
            <person name="Gilmore S.P."/>
            <person name="Henske J.K."/>
            <person name="Solomon K.V."/>
            <person name="De Groot R."/>
            <person name="Kuo A."/>
            <person name="Mondo S.J."/>
            <person name="Salamov A.A."/>
            <person name="Labutti K."/>
            <person name="Zhao Z."/>
            <person name="Chiniquy J."/>
            <person name="Barry K."/>
            <person name="Brewer H.M."/>
            <person name="Purvine S.O."/>
            <person name="Wright A.T."/>
            <person name="Boxma B."/>
            <person name="Van Alen T."/>
            <person name="Hackstein J.H."/>
            <person name="Baker S.E."/>
            <person name="Grigoriev I.V."/>
            <person name="O'Malley M.A."/>
        </authorList>
    </citation>
    <scope>NUCLEOTIDE SEQUENCE [LARGE SCALE GENOMIC DNA]</scope>
    <source>
        <strain evidence="4">finn</strain>
    </source>
</reference>
<evidence type="ECO:0000313" key="4">
    <source>
        <dbReference type="Proteomes" id="UP000193719"/>
    </source>
</evidence>
<name>A0A1Y1VBV4_9FUNG</name>
<dbReference type="Pfam" id="PF04525">
    <property type="entry name" value="LOR"/>
    <property type="match status" value="1"/>
</dbReference>
<feature type="transmembrane region" description="Helical" evidence="2">
    <location>
        <begin position="174"/>
        <end position="191"/>
    </location>
</feature>
<evidence type="ECO:0000256" key="1">
    <source>
        <dbReference type="ARBA" id="ARBA00005437"/>
    </source>
</evidence>
<keyword evidence="4" id="KW-1185">Reference proteome</keyword>
<dbReference type="Gene3D" id="2.40.160.200">
    <property type="entry name" value="LURP1-related"/>
    <property type="match status" value="1"/>
</dbReference>
<dbReference type="OrthoDB" id="10341426at2759"/>
<dbReference type="InterPro" id="IPR025659">
    <property type="entry name" value="Tubby-like_C"/>
</dbReference>
<accession>A0A1Y1VBV4</accession>
<keyword evidence="2" id="KW-1133">Transmembrane helix</keyword>
<dbReference type="InterPro" id="IPR038595">
    <property type="entry name" value="LOR_sf"/>
</dbReference>
<dbReference type="EMBL" id="MCFH01000016">
    <property type="protein sequence ID" value="ORX52246.1"/>
    <property type="molecule type" value="Genomic_DNA"/>
</dbReference>
<organism evidence="3 4">
    <name type="scientific">Piromyces finnis</name>
    <dbReference type="NCBI Taxonomy" id="1754191"/>
    <lineage>
        <taxon>Eukaryota</taxon>
        <taxon>Fungi</taxon>
        <taxon>Fungi incertae sedis</taxon>
        <taxon>Chytridiomycota</taxon>
        <taxon>Chytridiomycota incertae sedis</taxon>
        <taxon>Neocallimastigomycetes</taxon>
        <taxon>Neocallimastigales</taxon>
        <taxon>Neocallimastigaceae</taxon>
        <taxon>Piromyces</taxon>
    </lineage>
</organism>
<evidence type="ECO:0000256" key="2">
    <source>
        <dbReference type="SAM" id="Phobius"/>
    </source>
</evidence>
<sequence length="214" mass="24721">MGLYKELCVKELEKPNIDIAIVDVKYILRNNLNVRIEKVENEDMTYSFIVGNQKGDIYFKTKDKFFGRELLTVYDEPIINICGCISNKVKRRIYAGDSESILLGEIRKKDAFRGKKYQVKFNRLGVGKMEYFTMTCDKDMRICTISFDHENGDKRVIGRVVRSIINNDLYEVDIVSGVDIVFIIGIILFFVEMTHLTTRKGYIGDSTMNFISTS</sequence>
<reference evidence="3 4" key="2">
    <citation type="submission" date="2016-08" db="EMBL/GenBank/DDBJ databases">
        <title>Pervasive Adenine N6-methylation of Active Genes in Fungi.</title>
        <authorList>
            <consortium name="DOE Joint Genome Institute"/>
            <person name="Mondo S.J."/>
            <person name="Dannebaum R.O."/>
            <person name="Kuo R.C."/>
            <person name="Labutti K."/>
            <person name="Haridas S."/>
            <person name="Kuo A."/>
            <person name="Salamov A."/>
            <person name="Ahrendt S.R."/>
            <person name="Lipzen A."/>
            <person name="Sullivan W."/>
            <person name="Andreopoulos W.B."/>
            <person name="Clum A."/>
            <person name="Lindquist E."/>
            <person name="Daum C."/>
            <person name="Ramamoorthy G.K."/>
            <person name="Gryganskyi A."/>
            <person name="Culley D."/>
            <person name="Magnuson J.K."/>
            <person name="James T.Y."/>
            <person name="O'Malley M.A."/>
            <person name="Stajich J.E."/>
            <person name="Spatafora J.W."/>
            <person name="Visel A."/>
            <person name="Grigoriev I.V."/>
        </authorList>
    </citation>
    <scope>NUCLEOTIDE SEQUENCE [LARGE SCALE GENOMIC DNA]</scope>
    <source>
        <strain evidence="4">finn</strain>
    </source>
</reference>
<dbReference type="SUPFAM" id="SSF54518">
    <property type="entry name" value="Tubby C-terminal domain-like"/>
    <property type="match status" value="1"/>
</dbReference>
<evidence type="ECO:0000313" key="3">
    <source>
        <dbReference type="EMBL" id="ORX52246.1"/>
    </source>
</evidence>
<comment type="similarity">
    <text evidence="1">Belongs to the LOR family.</text>
</comment>
<protein>
    <recommendedName>
        <fullName evidence="5">DUF567-domain-containing protein</fullName>
    </recommendedName>
</protein>
<proteinExistence type="inferred from homology"/>
<comment type="caution">
    <text evidence="3">The sequence shown here is derived from an EMBL/GenBank/DDBJ whole genome shotgun (WGS) entry which is preliminary data.</text>
</comment>
<dbReference type="InterPro" id="IPR007612">
    <property type="entry name" value="LOR"/>
</dbReference>
<gene>
    <name evidence="3" type="ORF">BCR36DRAFT_582745</name>
</gene>
<dbReference type="AlphaFoldDB" id="A0A1Y1VBV4"/>